<dbReference type="GO" id="GO:0010181">
    <property type="term" value="F:FMN binding"/>
    <property type="evidence" value="ECO:0007669"/>
    <property type="project" value="InterPro"/>
</dbReference>
<dbReference type="PANTHER" id="PTHR37297:SF1">
    <property type="entry name" value="PROTEIN NRDI"/>
    <property type="match status" value="1"/>
</dbReference>
<accession>A0A430FJ55</accession>
<dbReference type="InterPro" id="IPR020852">
    <property type="entry name" value="RNR_Ib_NrdI_bac"/>
</dbReference>
<dbReference type="InterPro" id="IPR029039">
    <property type="entry name" value="Flavoprotein-like_sf"/>
</dbReference>
<feature type="compositionally biased region" description="Polar residues" evidence="5">
    <location>
        <begin position="39"/>
        <end position="48"/>
    </location>
</feature>
<evidence type="ECO:0000313" key="6">
    <source>
        <dbReference type="EMBL" id="RSX52935.1"/>
    </source>
</evidence>
<reference evidence="6 7" key="1">
    <citation type="submission" date="2018-09" db="EMBL/GenBank/DDBJ databases">
        <title>Characterization of the phylogenetic diversity of five novel species belonging to the genus Bifidobacterium.</title>
        <authorList>
            <person name="Lugli G.A."/>
            <person name="Duranti S."/>
            <person name="Milani C."/>
        </authorList>
    </citation>
    <scope>NUCLEOTIDE SEQUENCE [LARGE SCALE GENOMIC DNA]</scope>
    <source>
        <strain evidence="6 7">2034B</strain>
    </source>
</reference>
<evidence type="ECO:0000256" key="2">
    <source>
        <dbReference type="ARBA" id="ARBA00009942"/>
    </source>
</evidence>
<comment type="similarity">
    <text evidence="2 4">Belongs to the NrdI family.</text>
</comment>
<comment type="function">
    <text evidence="1 4">Probably involved in ribonucleotide reductase function.</text>
</comment>
<gene>
    <name evidence="4" type="primary">nrdI</name>
    <name evidence="6" type="ORF">D2E25_1506</name>
</gene>
<evidence type="ECO:0000256" key="3">
    <source>
        <dbReference type="ARBA" id="ARBA00020129"/>
    </source>
</evidence>
<dbReference type="Proteomes" id="UP000287533">
    <property type="component" value="Unassembled WGS sequence"/>
</dbReference>
<dbReference type="SUPFAM" id="SSF52218">
    <property type="entry name" value="Flavoproteins"/>
    <property type="match status" value="1"/>
</dbReference>
<keyword evidence="7" id="KW-1185">Reference proteome</keyword>
<proteinExistence type="inferred from homology"/>
<evidence type="ECO:0000313" key="7">
    <source>
        <dbReference type="Proteomes" id="UP000287533"/>
    </source>
</evidence>
<feature type="compositionally biased region" description="Low complexity" evidence="5">
    <location>
        <begin position="15"/>
        <end position="29"/>
    </location>
</feature>
<name>A0A430FJ55_9BIFI</name>
<dbReference type="Gene3D" id="3.40.50.360">
    <property type="match status" value="1"/>
</dbReference>
<evidence type="ECO:0000256" key="5">
    <source>
        <dbReference type="SAM" id="MobiDB-lite"/>
    </source>
</evidence>
<evidence type="ECO:0000256" key="1">
    <source>
        <dbReference type="ARBA" id="ARBA00003999"/>
    </source>
</evidence>
<evidence type="ECO:0000256" key="4">
    <source>
        <dbReference type="HAMAP-Rule" id="MF_00128"/>
    </source>
</evidence>
<dbReference type="EMBL" id="QXGL01000004">
    <property type="protein sequence ID" value="RSX52935.1"/>
    <property type="molecule type" value="Genomic_DNA"/>
</dbReference>
<dbReference type="AlphaFoldDB" id="A0A430FJ55"/>
<dbReference type="InterPro" id="IPR004465">
    <property type="entry name" value="RNR_NrdI"/>
</dbReference>
<dbReference type="PANTHER" id="PTHR37297">
    <property type="entry name" value="PROTEIN NRDI"/>
    <property type="match status" value="1"/>
</dbReference>
<comment type="caution">
    <text evidence="6">The sequence shown here is derived from an EMBL/GenBank/DDBJ whole genome shotgun (WGS) entry which is preliminary data.</text>
</comment>
<dbReference type="HAMAP" id="MF_00128">
    <property type="entry name" value="NrdI"/>
    <property type="match status" value="1"/>
</dbReference>
<dbReference type="Pfam" id="PF07972">
    <property type="entry name" value="Flavodoxin_NdrI"/>
    <property type="match status" value="1"/>
</dbReference>
<sequence>MTDTSASTKKALHISASPLSPAPTAANASDRPKSVPLMGQTTPTADNTRPSEPETAARTETIGALVYFSSASENTARFVSSCALGERGINVYRIPLKPGAPALNVREPYVLMVPTYGGGDARKAVPMQVKRFLNNPANRAWIRGVIASGNTNFGSAYCAAGDIIAAKCHVPFLYRFELMGTREDTRKVRDGLVKFFRERAGA</sequence>
<protein>
    <recommendedName>
        <fullName evidence="3 4">Protein NrdI</fullName>
    </recommendedName>
</protein>
<organism evidence="6 7">
    <name type="scientific">Bifidobacterium goeldii</name>
    <dbReference type="NCBI Taxonomy" id="2306975"/>
    <lineage>
        <taxon>Bacteria</taxon>
        <taxon>Bacillati</taxon>
        <taxon>Actinomycetota</taxon>
        <taxon>Actinomycetes</taxon>
        <taxon>Bifidobacteriales</taxon>
        <taxon>Bifidobacteriaceae</taxon>
        <taxon>Bifidobacterium</taxon>
    </lineage>
</organism>
<dbReference type="NCBIfam" id="TIGR00333">
    <property type="entry name" value="nrdI"/>
    <property type="match status" value="1"/>
</dbReference>
<feature type="region of interest" description="Disordered" evidence="5">
    <location>
        <begin position="1"/>
        <end position="56"/>
    </location>
</feature>